<organism evidence="2 3">
    <name type="scientific">Candidatus Jeotgalibaca merdavium</name>
    <dbReference type="NCBI Taxonomy" id="2838627"/>
    <lineage>
        <taxon>Bacteria</taxon>
        <taxon>Bacillati</taxon>
        <taxon>Bacillota</taxon>
        <taxon>Bacilli</taxon>
        <taxon>Lactobacillales</taxon>
        <taxon>Carnobacteriaceae</taxon>
        <taxon>Jeotgalibaca</taxon>
    </lineage>
</organism>
<dbReference type="EMBL" id="DWYW01000140">
    <property type="protein sequence ID" value="HJA90361.1"/>
    <property type="molecule type" value="Genomic_DNA"/>
</dbReference>
<accession>A0A9D2KYS5</accession>
<reference evidence="2" key="2">
    <citation type="submission" date="2021-04" db="EMBL/GenBank/DDBJ databases">
        <authorList>
            <person name="Gilroy R."/>
        </authorList>
    </citation>
    <scope>NUCLEOTIDE SEQUENCE</scope>
    <source>
        <strain evidence="2">CHK171-505</strain>
    </source>
</reference>
<evidence type="ECO:0000259" key="1">
    <source>
        <dbReference type="Pfam" id="PF06605"/>
    </source>
</evidence>
<dbReference type="AlphaFoldDB" id="A0A9D2KYS5"/>
<dbReference type="InterPro" id="IPR010572">
    <property type="entry name" value="Tail_dom"/>
</dbReference>
<dbReference type="Proteomes" id="UP000886856">
    <property type="component" value="Unassembled WGS sequence"/>
</dbReference>
<dbReference type="NCBIfam" id="TIGR01665">
    <property type="entry name" value="put_anti_recept"/>
    <property type="match status" value="1"/>
</dbReference>
<feature type="domain" description="Tail spike" evidence="1">
    <location>
        <begin position="27"/>
        <end position="262"/>
    </location>
</feature>
<evidence type="ECO:0000313" key="3">
    <source>
        <dbReference type="Proteomes" id="UP000886856"/>
    </source>
</evidence>
<dbReference type="InterPro" id="IPR007119">
    <property type="entry name" value="Phage_tail_spike_N"/>
</dbReference>
<reference evidence="2" key="1">
    <citation type="journal article" date="2021" name="PeerJ">
        <title>Extensive microbial diversity within the chicken gut microbiome revealed by metagenomics and culture.</title>
        <authorList>
            <person name="Gilroy R."/>
            <person name="Ravi A."/>
            <person name="Getino M."/>
            <person name="Pursley I."/>
            <person name="Horton D.L."/>
            <person name="Alikhan N.F."/>
            <person name="Baker D."/>
            <person name="Gharbi K."/>
            <person name="Hall N."/>
            <person name="Watson M."/>
            <person name="Adriaenssens E.M."/>
            <person name="Foster-Nyarko E."/>
            <person name="Jarju S."/>
            <person name="Secka A."/>
            <person name="Antonio M."/>
            <person name="Oren A."/>
            <person name="Chaudhuri R.R."/>
            <person name="La Ragione R."/>
            <person name="Hildebrand F."/>
            <person name="Pallen M.J."/>
        </authorList>
    </citation>
    <scope>NUCLEOTIDE SEQUENCE</scope>
    <source>
        <strain evidence="2">CHK171-505</strain>
    </source>
</reference>
<evidence type="ECO:0000313" key="2">
    <source>
        <dbReference type="EMBL" id="HJA90361.1"/>
    </source>
</evidence>
<comment type="caution">
    <text evidence="2">The sequence shown here is derived from an EMBL/GenBank/DDBJ whole genome shotgun (WGS) entry which is preliminary data.</text>
</comment>
<sequence length="293" mass="33010">KIPNNGLLDFFTRIINNHNSQVEPHKRFKIGTVSMTTDTDLPYRYIGYQTTFETLRDRIINQIGGYLRIRRTATGLYIDWLETIGRASNSPIELGVNIKTATRETSFENVITRLVPLGADLGIEDPDAENDRGLSIKERLTISTVNGGKLYLEDSDLLTQFGIIQKPMDWAEIDDATTLKQRGQQFLDSQKAILTTWEVNAIERSLIDSRFEKYEVGNSHPIVNAPMAGVERLQIIEKTTDLLSPQAVKLKIGANQTSLSAYYNQVREAQKSIENVIRPQPPIAELPPEEPIA</sequence>
<name>A0A9D2KYS5_9LACT</name>
<feature type="non-terminal residue" evidence="2">
    <location>
        <position position="1"/>
    </location>
</feature>
<gene>
    <name evidence="2" type="ORF">H9948_06165</name>
</gene>
<protein>
    <submittedName>
        <fullName evidence="2">Phage tail protein</fullName>
    </submittedName>
</protein>
<proteinExistence type="predicted"/>
<dbReference type="Pfam" id="PF06605">
    <property type="entry name" value="Prophage_tail"/>
    <property type="match status" value="1"/>
</dbReference>